<dbReference type="Proteomes" id="UP000479710">
    <property type="component" value="Unassembled WGS sequence"/>
</dbReference>
<dbReference type="EMBL" id="SPHZ02000004">
    <property type="protein sequence ID" value="KAF0922334.1"/>
    <property type="molecule type" value="Genomic_DNA"/>
</dbReference>
<reference evidence="1 2" key="1">
    <citation type="submission" date="2019-11" db="EMBL/GenBank/DDBJ databases">
        <title>Whole genome sequence of Oryza granulata.</title>
        <authorList>
            <person name="Li W."/>
        </authorList>
    </citation>
    <scope>NUCLEOTIDE SEQUENCE [LARGE SCALE GENOMIC DNA]</scope>
    <source>
        <strain evidence="2">cv. Menghai</strain>
        <tissue evidence="1">Leaf</tissue>
    </source>
</reference>
<comment type="caution">
    <text evidence="1">The sequence shown here is derived from an EMBL/GenBank/DDBJ whole genome shotgun (WGS) entry which is preliminary data.</text>
</comment>
<keyword evidence="2" id="KW-1185">Reference proteome</keyword>
<evidence type="ECO:0000313" key="1">
    <source>
        <dbReference type="EMBL" id="KAF0922334.1"/>
    </source>
</evidence>
<evidence type="ECO:0000313" key="2">
    <source>
        <dbReference type="Proteomes" id="UP000479710"/>
    </source>
</evidence>
<proteinExistence type="predicted"/>
<dbReference type="OrthoDB" id="582405at2759"/>
<organism evidence="1 2">
    <name type="scientific">Oryza meyeriana var. granulata</name>
    <dbReference type="NCBI Taxonomy" id="110450"/>
    <lineage>
        <taxon>Eukaryota</taxon>
        <taxon>Viridiplantae</taxon>
        <taxon>Streptophyta</taxon>
        <taxon>Embryophyta</taxon>
        <taxon>Tracheophyta</taxon>
        <taxon>Spermatophyta</taxon>
        <taxon>Magnoliopsida</taxon>
        <taxon>Liliopsida</taxon>
        <taxon>Poales</taxon>
        <taxon>Poaceae</taxon>
        <taxon>BOP clade</taxon>
        <taxon>Oryzoideae</taxon>
        <taxon>Oryzeae</taxon>
        <taxon>Oryzinae</taxon>
        <taxon>Oryza</taxon>
        <taxon>Oryza meyeriana</taxon>
    </lineage>
</organism>
<gene>
    <name evidence="1" type="ORF">E2562_032578</name>
</gene>
<evidence type="ECO:0008006" key="3">
    <source>
        <dbReference type="Google" id="ProtNLM"/>
    </source>
</evidence>
<protein>
    <recommendedName>
        <fullName evidence="3">DUF1618 domain-containing protein</fullName>
    </recommendedName>
</protein>
<accession>A0A6G1ED11</accession>
<dbReference type="AlphaFoldDB" id="A0A6G1ED11"/>
<name>A0A6G1ED11_9ORYZ</name>
<sequence length="151" mass="16192">MVMPWKAIRQVKAVIVQCANKSLVLFYAGADLPSSSSHGCYLIFDAIDRSLIVVHSFPFPMPGVIRVGGAAILHHSSEGDGAYVLAELVTPFKGDLPDAALVMWLSHSPTTPSDPPGQWIKEDVCLPTKVCTGTEPFASDLAFLLGESHLC</sequence>